<dbReference type="EMBL" id="CP011125">
    <property type="protein sequence ID" value="AKF11158.1"/>
    <property type="molecule type" value="Genomic_DNA"/>
</dbReference>
<name>A0A0F6WA09_9BACT</name>
<sequence>MFFLFGQKKRAKRIAGARAITVRCPHCEKPRVFVEVELERTYTAYVMIDLWTSKDRAFGCTECGEILDADSDEAVAALAALDAPDPKALAKQRAALEAERAARAKAREAEQEQRDRDVEDELAALKKKLGRE</sequence>
<dbReference type="RefSeq" id="WP_053238054.1">
    <property type="nucleotide sequence ID" value="NZ_CP011125.1"/>
</dbReference>
<dbReference type="KEGG" id="samy:DB32_008307"/>
<evidence type="ECO:0000313" key="3">
    <source>
        <dbReference type="Proteomes" id="UP000034883"/>
    </source>
</evidence>
<protein>
    <recommendedName>
        <fullName evidence="4">Zinc-ribbon 15 domain-containing protein</fullName>
    </recommendedName>
</protein>
<gene>
    <name evidence="2" type="ORF">DB32_008307</name>
</gene>
<keyword evidence="3" id="KW-1185">Reference proteome</keyword>
<evidence type="ECO:0008006" key="4">
    <source>
        <dbReference type="Google" id="ProtNLM"/>
    </source>
</evidence>
<accession>A0A0F6WA09</accession>
<dbReference type="Proteomes" id="UP000034883">
    <property type="component" value="Chromosome"/>
</dbReference>
<evidence type="ECO:0000256" key="1">
    <source>
        <dbReference type="SAM" id="MobiDB-lite"/>
    </source>
</evidence>
<feature type="region of interest" description="Disordered" evidence="1">
    <location>
        <begin position="101"/>
        <end position="121"/>
    </location>
</feature>
<organism evidence="2 3">
    <name type="scientific">Sandaracinus amylolyticus</name>
    <dbReference type="NCBI Taxonomy" id="927083"/>
    <lineage>
        <taxon>Bacteria</taxon>
        <taxon>Pseudomonadati</taxon>
        <taxon>Myxococcota</taxon>
        <taxon>Polyangia</taxon>
        <taxon>Polyangiales</taxon>
        <taxon>Sandaracinaceae</taxon>
        <taxon>Sandaracinus</taxon>
    </lineage>
</organism>
<feature type="compositionally biased region" description="Basic and acidic residues" evidence="1">
    <location>
        <begin position="101"/>
        <end position="117"/>
    </location>
</feature>
<dbReference type="STRING" id="927083.DB32_008307"/>
<evidence type="ECO:0000313" key="2">
    <source>
        <dbReference type="EMBL" id="AKF11158.1"/>
    </source>
</evidence>
<dbReference type="AlphaFoldDB" id="A0A0F6WA09"/>
<reference evidence="2 3" key="1">
    <citation type="submission" date="2015-03" db="EMBL/GenBank/DDBJ databases">
        <title>Genome assembly of Sandaracinus amylolyticus DSM 53668.</title>
        <authorList>
            <person name="Sharma G."/>
            <person name="Subramanian S."/>
        </authorList>
    </citation>
    <scope>NUCLEOTIDE SEQUENCE [LARGE SCALE GENOMIC DNA]</scope>
    <source>
        <strain evidence="2 3">DSM 53668</strain>
    </source>
</reference>
<proteinExistence type="predicted"/>